<dbReference type="EMBL" id="JBBPFD010000004">
    <property type="protein sequence ID" value="KAK7929483.1"/>
    <property type="molecule type" value="Genomic_DNA"/>
</dbReference>
<dbReference type="Gene3D" id="3.60.10.10">
    <property type="entry name" value="Endonuclease/exonuclease/phosphatase"/>
    <property type="match status" value="1"/>
</dbReference>
<dbReference type="InterPro" id="IPR036691">
    <property type="entry name" value="Endo/exonu/phosph_ase_sf"/>
</dbReference>
<name>A0AAW0PI28_9GOBI</name>
<dbReference type="PANTHER" id="PTHR46670">
    <property type="entry name" value="ENDO/EXONUCLEASE/PHOSPHATASE DOMAIN-CONTAINING PROTEIN"/>
    <property type="match status" value="1"/>
</dbReference>
<sequence>MDIGSTQEHLLKYDFGHRAYTLPPHLLSVPAYLWRFPVAMRKKRPRKRGRRSGVLVKIRTYRRSSHGGNLYPDPAPRCSAVKLRGMRWIQPVFPARVAEGARHLPLESELWHRHRRGSRGVDLGCLKPLGRNSSLGHDEDVTLHLGLINARSLANKTFVLRDFFTSRKLDIMFITETWLRTGETMPFSELLSPDCSFLSLPRSTGRGGGLASVFNTSLHCTEALCDSFSSFELQTLLVNVNPPVFCALVYRPPKLYLALHMRKDIPLISFYRLCNHPKCTSEAVRPSALHTHVEPADCFSFFCCI</sequence>
<gene>
    <name evidence="1" type="ORF">WMY93_005878</name>
</gene>
<organism evidence="1 2">
    <name type="scientific">Mugilogobius chulae</name>
    <name type="common">yellowstripe goby</name>
    <dbReference type="NCBI Taxonomy" id="88201"/>
    <lineage>
        <taxon>Eukaryota</taxon>
        <taxon>Metazoa</taxon>
        <taxon>Chordata</taxon>
        <taxon>Craniata</taxon>
        <taxon>Vertebrata</taxon>
        <taxon>Euteleostomi</taxon>
        <taxon>Actinopterygii</taxon>
        <taxon>Neopterygii</taxon>
        <taxon>Teleostei</taxon>
        <taxon>Neoteleostei</taxon>
        <taxon>Acanthomorphata</taxon>
        <taxon>Gobiaria</taxon>
        <taxon>Gobiiformes</taxon>
        <taxon>Gobioidei</taxon>
        <taxon>Gobiidae</taxon>
        <taxon>Gobionellinae</taxon>
        <taxon>Mugilogobius</taxon>
    </lineage>
</organism>
<reference evidence="2" key="1">
    <citation type="submission" date="2024-04" db="EMBL/GenBank/DDBJ databases">
        <title>Salinicola lusitanus LLJ914,a marine bacterium isolated from the Okinawa Trough.</title>
        <authorList>
            <person name="Li J."/>
        </authorList>
    </citation>
    <scope>NUCLEOTIDE SEQUENCE [LARGE SCALE GENOMIC DNA]</scope>
</reference>
<dbReference type="Proteomes" id="UP001460270">
    <property type="component" value="Unassembled WGS sequence"/>
</dbReference>
<evidence type="ECO:0000313" key="2">
    <source>
        <dbReference type="Proteomes" id="UP001460270"/>
    </source>
</evidence>
<comment type="caution">
    <text evidence="1">The sequence shown here is derived from an EMBL/GenBank/DDBJ whole genome shotgun (WGS) entry which is preliminary data.</text>
</comment>
<keyword evidence="2" id="KW-1185">Reference proteome</keyword>
<dbReference type="SUPFAM" id="SSF56219">
    <property type="entry name" value="DNase I-like"/>
    <property type="match status" value="1"/>
</dbReference>
<accession>A0AAW0PI28</accession>
<evidence type="ECO:0008006" key="3">
    <source>
        <dbReference type="Google" id="ProtNLM"/>
    </source>
</evidence>
<protein>
    <recommendedName>
        <fullName evidence="3">Endonuclease/exonuclease/phosphatase domain-containing protein</fullName>
    </recommendedName>
</protein>
<proteinExistence type="predicted"/>
<dbReference type="AlphaFoldDB" id="A0AAW0PI28"/>
<dbReference type="PANTHER" id="PTHR46670:SF3">
    <property type="entry name" value="ENDONUCLEASE_EXONUCLEASE_PHOSPHATASE DOMAIN-CONTAINING PROTEIN"/>
    <property type="match status" value="1"/>
</dbReference>
<evidence type="ECO:0000313" key="1">
    <source>
        <dbReference type="EMBL" id="KAK7929483.1"/>
    </source>
</evidence>